<keyword evidence="2" id="KW-1003">Cell membrane</keyword>
<dbReference type="Proteomes" id="UP000316988">
    <property type="component" value="Unassembled WGS sequence"/>
</dbReference>
<dbReference type="Pfam" id="PF03631">
    <property type="entry name" value="Virul_fac_BrkB"/>
    <property type="match status" value="1"/>
</dbReference>
<dbReference type="PANTHER" id="PTHR30213:SF0">
    <property type="entry name" value="UPF0761 MEMBRANE PROTEIN YIHY"/>
    <property type="match status" value="1"/>
</dbReference>
<reference evidence="7 8" key="1">
    <citation type="submission" date="2019-07" db="EMBL/GenBank/DDBJ databases">
        <authorList>
            <person name="Zhao L.H."/>
        </authorList>
    </citation>
    <scope>NUCLEOTIDE SEQUENCE [LARGE SCALE GENOMIC DNA]</scope>
    <source>
        <strain evidence="7 8">Co35</strain>
    </source>
</reference>
<comment type="caution">
    <text evidence="7">The sequence shown here is derived from an EMBL/GenBank/DDBJ whole genome shotgun (WGS) entry which is preliminary data.</text>
</comment>
<sequence>MRSTIATAKLAWQQASSHQAPLLAAGVAFYTFTSLFPAVIAGISLYALFASPQTIAGQVDRIQDVLPADAASIVTDQIQQVAETSSGALGVTTVIALAIALYSASGGVSNLLTAVNTMYGLGDDRSFVKRKALAYGMTAAAIAFAIVAVALVAVAPALFSIIDIVPGVRIAAEVARWLILIGLVIALIAMMYRLAPNRPSPQRFVTRGVLAAAGLWIIASVGFSVYVNNFGSYGETYGALAGVVVLLLWLWVGLYAVLFGAALQAVEENVVNQRTLTEDLDTAQSRTDAERAQLQIEDEITTFIKVIDDTQGRRHDTH</sequence>
<keyword evidence="5 6" id="KW-0472">Membrane</keyword>
<keyword evidence="8" id="KW-1185">Reference proteome</keyword>
<feature type="transmembrane region" description="Helical" evidence="6">
    <location>
        <begin position="21"/>
        <end position="49"/>
    </location>
</feature>
<feature type="transmembrane region" description="Helical" evidence="6">
    <location>
        <begin position="88"/>
        <end position="112"/>
    </location>
</feature>
<dbReference type="OrthoDB" id="9781030at2"/>
<evidence type="ECO:0000256" key="6">
    <source>
        <dbReference type="SAM" id="Phobius"/>
    </source>
</evidence>
<dbReference type="PANTHER" id="PTHR30213">
    <property type="entry name" value="INNER MEMBRANE PROTEIN YHJD"/>
    <property type="match status" value="1"/>
</dbReference>
<feature type="transmembrane region" description="Helical" evidence="6">
    <location>
        <begin position="204"/>
        <end position="227"/>
    </location>
</feature>
<evidence type="ECO:0000256" key="1">
    <source>
        <dbReference type="ARBA" id="ARBA00004651"/>
    </source>
</evidence>
<dbReference type="GO" id="GO:0005886">
    <property type="term" value="C:plasma membrane"/>
    <property type="evidence" value="ECO:0007669"/>
    <property type="project" value="UniProtKB-SubCell"/>
</dbReference>
<evidence type="ECO:0000256" key="2">
    <source>
        <dbReference type="ARBA" id="ARBA00022475"/>
    </source>
</evidence>
<dbReference type="NCBIfam" id="TIGR00765">
    <property type="entry name" value="yihY_not_rbn"/>
    <property type="match status" value="1"/>
</dbReference>
<dbReference type="RefSeq" id="WP_143913173.1">
    <property type="nucleotide sequence ID" value="NZ_VLNT01000006.1"/>
</dbReference>
<feature type="transmembrane region" description="Helical" evidence="6">
    <location>
        <begin position="239"/>
        <end position="263"/>
    </location>
</feature>
<proteinExistence type="predicted"/>
<feature type="transmembrane region" description="Helical" evidence="6">
    <location>
        <begin position="174"/>
        <end position="192"/>
    </location>
</feature>
<evidence type="ECO:0000313" key="7">
    <source>
        <dbReference type="EMBL" id="TSD63119.1"/>
    </source>
</evidence>
<dbReference type="AlphaFoldDB" id="A0A554S9W2"/>
<evidence type="ECO:0000256" key="5">
    <source>
        <dbReference type="ARBA" id="ARBA00023136"/>
    </source>
</evidence>
<dbReference type="InterPro" id="IPR017039">
    <property type="entry name" value="Virul_fac_BrkB"/>
</dbReference>
<evidence type="ECO:0000256" key="4">
    <source>
        <dbReference type="ARBA" id="ARBA00022989"/>
    </source>
</evidence>
<protein>
    <submittedName>
        <fullName evidence="7">YihY/virulence factor BrkB family protein</fullName>
    </submittedName>
</protein>
<comment type="subcellular location">
    <subcellularLocation>
        <location evidence="1">Cell membrane</location>
        <topology evidence="1">Multi-pass membrane protein</topology>
    </subcellularLocation>
</comment>
<feature type="transmembrane region" description="Helical" evidence="6">
    <location>
        <begin position="133"/>
        <end position="162"/>
    </location>
</feature>
<keyword evidence="3 6" id="KW-0812">Transmembrane</keyword>
<gene>
    <name evidence="7" type="ORF">FNM00_09350</name>
</gene>
<organism evidence="7 8">
    <name type="scientific">Aeromicrobium piscarium</name>
    <dbReference type="NCBI Taxonomy" id="2590901"/>
    <lineage>
        <taxon>Bacteria</taxon>
        <taxon>Bacillati</taxon>
        <taxon>Actinomycetota</taxon>
        <taxon>Actinomycetes</taxon>
        <taxon>Propionibacteriales</taxon>
        <taxon>Nocardioidaceae</taxon>
        <taxon>Aeromicrobium</taxon>
    </lineage>
</organism>
<evidence type="ECO:0000313" key="8">
    <source>
        <dbReference type="Proteomes" id="UP000316988"/>
    </source>
</evidence>
<keyword evidence="4 6" id="KW-1133">Transmembrane helix</keyword>
<accession>A0A554S9W2</accession>
<dbReference type="PIRSF" id="PIRSF035875">
    <property type="entry name" value="RNase_BN"/>
    <property type="match status" value="1"/>
</dbReference>
<dbReference type="EMBL" id="VLNT01000006">
    <property type="protein sequence ID" value="TSD63119.1"/>
    <property type="molecule type" value="Genomic_DNA"/>
</dbReference>
<name>A0A554S9W2_9ACTN</name>
<evidence type="ECO:0000256" key="3">
    <source>
        <dbReference type="ARBA" id="ARBA00022692"/>
    </source>
</evidence>